<dbReference type="Proteomes" id="UP000486903">
    <property type="component" value="Unassembled WGS sequence"/>
</dbReference>
<name>A0A6B4JNT2_CLOBO</name>
<evidence type="ECO:0000313" key="2">
    <source>
        <dbReference type="Proteomes" id="UP000486903"/>
    </source>
</evidence>
<reference evidence="1 2" key="1">
    <citation type="submission" date="2019-04" db="EMBL/GenBank/DDBJ databases">
        <title>Genome sequencing of Clostridium botulinum Groups I-IV and Clostridium butyricum.</title>
        <authorList>
            <person name="Brunt J."/>
            <person name="Van Vliet A.H.M."/>
            <person name="Stringer S.C."/>
            <person name="Carter A.T."/>
            <person name="Peck M.W."/>
        </authorList>
    </citation>
    <scope>NUCLEOTIDE SEQUENCE [LARGE SCALE GENOMIC DNA]</scope>
    <source>
        <strain evidence="1 2">BL81</strain>
    </source>
</reference>
<evidence type="ECO:0000313" key="1">
    <source>
        <dbReference type="EMBL" id="NFV26572.1"/>
    </source>
</evidence>
<proteinExistence type="predicted"/>
<dbReference type="EMBL" id="SXFB01000006">
    <property type="protein sequence ID" value="NFV26572.1"/>
    <property type="molecule type" value="Genomic_DNA"/>
</dbReference>
<comment type="caution">
    <text evidence="1">The sequence shown here is derived from an EMBL/GenBank/DDBJ whole genome shotgun (WGS) entry which is preliminary data.</text>
</comment>
<accession>A0A6B4JNT2</accession>
<sequence length="87" mass="10114">MSEMAKRSNLYSKLKELTGCSYEKIAKEFGVSKQHINQSFGNHSLTYENSNKFMVLRMVNLKIDEYKTEIENLEKFKNEILGGSKNE</sequence>
<protein>
    <submittedName>
        <fullName evidence="1">Uncharacterized protein</fullName>
    </submittedName>
</protein>
<organism evidence="1 2">
    <name type="scientific">Clostridium botulinum</name>
    <dbReference type="NCBI Taxonomy" id="1491"/>
    <lineage>
        <taxon>Bacteria</taxon>
        <taxon>Bacillati</taxon>
        <taxon>Bacillota</taxon>
        <taxon>Clostridia</taxon>
        <taxon>Eubacteriales</taxon>
        <taxon>Clostridiaceae</taxon>
        <taxon>Clostridium</taxon>
    </lineage>
</organism>
<dbReference type="AlphaFoldDB" id="A0A6B4JNT2"/>
<gene>
    <name evidence="1" type="ORF">FDG31_10390</name>
</gene>